<gene>
    <name evidence="6" type="ORF">GCM10010170_052970</name>
</gene>
<dbReference type="SUPFAM" id="SSF46894">
    <property type="entry name" value="C-terminal effector domain of the bipartite response regulators"/>
    <property type="match status" value="1"/>
</dbReference>
<dbReference type="Gene3D" id="1.25.40.10">
    <property type="entry name" value="Tetratricopeptide repeat domain"/>
    <property type="match status" value="2"/>
</dbReference>
<dbReference type="PANTHER" id="PTHR47691:SF3">
    <property type="entry name" value="HTH-TYPE TRANSCRIPTIONAL REGULATOR RV0890C-RELATED"/>
    <property type="match status" value="1"/>
</dbReference>
<dbReference type="PRINTS" id="PR00364">
    <property type="entry name" value="DISEASERSIST"/>
</dbReference>
<dbReference type="CDD" id="cd15831">
    <property type="entry name" value="BTAD"/>
    <property type="match status" value="1"/>
</dbReference>
<accession>A0ABN3GRB6</accession>
<dbReference type="InterPro" id="IPR016032">
    <property type="entry name" value="Sig_transdc_resp-reg_C-effctor"/>
</dbReference>
<dbReference type="InterPro" id="IPR005158">
    <property type="entry name" value="BTAD"/>
</dbReference>
<organism evidence="6 7">
    <name type="scientific">Dactylosporangium salmoneum</name>
    <dbReference type="NCBI Taxonomy" id="53361"/>
    <lineage>
        <taxon>Bacteria</taxon>
        <taxon>Bacillati</taxon>
        <taxon>Actinomycetota</taxon>
        <taxon>Actinomycetes</taxon>
        <taxon>Micromonosporales</taxon>
        <taxon>Micromonosporaceae</taxon>
        <taxon>Dactylosporangium</taxon>
    </lineage>
</organism>
<feature type="compositionally biased region" description="Low complexity" evidence="4">
    <location>
        <begin position="976"/>
        <end position="991"/>
    </location>
</feature>
<evidence type="ECO:0000256" key="1">
    <source>
        <dbReference type="ARBA" id="ARBA00005820"/>
    </source>
</evidence>
<keyword evidence="7" id="KW-1185">Reference proteome</keyword>
<dbReference type="EMBL" id="BAAARV010000046">
    <property type="protein sequence ID" value="GAA2358889.1"/>
    <property type="molecule type" value="Genomic_DNA"/>
</dbReference>
<feature type="DNA-binding region" description="OmpR/PhoB-type" evidence="3">
    <location>
        <begin position="1"/>
        <end position="109"/>
    </location>
</feature>
<sequence>MNIAVASDARVDLTLGVLGPTVVLHDGRAVAVGGPAPRTLLCRLVIANGRFVSIDALVDCLWPHDPPPSARITAQGYLSVLRRALEPGRLPRQPGRVLTRDGAGYALRLELVTLDADRFGTAVTQGRDLLAGGDARSALVRFDEALALWRGPAYADCADHEFVVAESQRLQELRTGAVEHRLAALIALGAHETAAAQLRAFLAEHPLRERGWALLAQALYRAGRQGDALAALGDARHRLMDELGVEPGPELAALHHDILDQAFTPVPSPFIDRGGATRSSSNLPHSISALVGRVGERQVVSDLLSRHRLVTLTGAGGMGKTRLALAVAAARRDADGPWFVELAGLHEPAVLAGRLCAALQITGTGGLDTLIAALRSRAMLIVLDNCEHLADAVSALVSALLSACPNVRVLTTSRQSLRVDGEHLFEVPPLSSGVEGEAVALFIARAAAVLGGWSPGAQERRLIARLCAALDGMPLAIEFAAAQCRVLSPRQILEHLDDRFALLAGERTSSRHTTLLGLMDSWYELLSDPERESLQALAVFEGGFGLPAAKAVTGRSDILVDLTSLVEKSLVTVVTVVNGDDRRYGMLETIRQYALRRTPAERRDALGGRHTAWIRELADVAGDELRGPDSPTWMRLLHIESDNVRAAMRRASAAGDTAAVLRIAGGLYWFWYRQGRVDDGLHYLEPALRQADPRIHGHALAARAAMGLALLRYVSGARGQVAEALAVAARHGAATEDLGVRAQVLATIAYFEAGDGAVHAAVQHAAEALALAQLVGHHATAAEALMCLGEAQRRSGLAVQAEATLANALREAGLCGHGWATVSALWLMSKVELSLDRPGQAAVLVRRMLEEAHRGADTTGWLVSVAMHAHLMARAGRAEDAAELLGTVRSLGDRVGYQAEAMDAELAGYLAEIPSGSPPDRFAAAEARGRDRSVEQTMAWLRSAPPFGDQRVEGVVVAGELESSGSWTPVRFPQCASRSSSSAGSRLASDGRQSRSLK</sequence>
<dbReference type="PANTHER" id="PTHR47691">
    <property type="entry name" value="REGULATOR-RELATED"/>
    <property type="match status" value="1"/>
</dbReference>
<evidence type="ECO:0000256" key="3">
    <source>
        <dbReference type="PROSITE-ProRule" id="PRU01091"/>
    </source>
</evidence>
<proteinExistence type="inferred from homology"/>
<keyword evidence="2 3" id="KW-0238">DNA-binding</keyword>
<dbReference type="SUPFAM" id="SSF48452">
    <property type="entry name" value="TPR-like"/>
    <property type="match status" value="2"/>
</dbReference>
<dbReference type="Gene3D" id="3.40.50.300">
    <property type="entry name" value="P-loop containing nucleotide triphosphate hydrolases"/>
    <property type="match status" value="1"/>
</dbReference>
<dbReference type="InterPro" id="IPR011990">
    <property type="entry name" value="TPR-like_helical_dom_sf"/>
</dbReference>
<dbReference type="Gene3D" id="1.10.10.10">
    <property type="entry name" value="Winged helix-like DNA-binding domain superfamily/Winged helix DNA-binding domain"/>
    <property type="match status" value="1"/>
</dbReference>
<dbReference type="SMART" id="SM00862">
    <property type="entry name" value="Trans_reg_C"/>
    <property type="match status" value="1"/>
</dbReference>
<evidence type="ECO:0000313" key="7">
    <source>
        <dbReference type="Proteomes" id="UP001501444"/>
    </source>
</evidence>
<comment type="similarity">
    <text evidence="1">Belongs to the AfsR/DnrI/RedD regulatory family.</text>
</comment>
<evidence type="ECO:0000259" key="5">
    <source>
        <dbReference type="PROSITE" id="PS51755"/>
    </source>
</evidence>
<dbReference type="InterPro" id="IPR036388">
    <property type="entry name" value="WH-like_DNA-bd_sf"/>
</dbReference>
<dbReference type="PROSITE" id="PS51755">
    <property type="entry name" value="OMPR_PHOB"/>
    <property type="match status" value="1"/>
</dbReference>
<dbReference type="Proteomes" id="UP001501444">
    <property type="component" value="Unassembled WGS sequence"/>
</dbReference>
<dbReference type="InterPro" id="IPR027417">
    <property type="entry name" value="P-loop_NTPase"/>
</dbReference>
<dbReference type="SMART" id="SM01043">
    <property type="entry name" value="BTAD"/>
    <property type="match status" value="1"/>
</dbReference>
<protein>
    <recommendedName>
        <fullName evidence="5">OmpR/PhoB-type domain-containing protein</fullName>
    </recommendedName>
</protein>
<reference evidence="6 7" key="1">
    <citation type="journal article" date="2019" name="Int. J. Syst. Evol. Microbiol.">
        <title>The Global Catalogue of Microorganisms (GCM) 10K type strain sequencing project: providing services to taxonomists for standard genome sequencing and annotation.</title>
        <authorList>
            <consortium name="The Broad Institute Genomics Platform"/>
            <consortium name="The Broad Institute Genome Sequencing Center for Infectious Disease"/>
            <person name="Wu L."/>
            <person name="Ma J."/>
        </authorList>
    </citation>
    <scope>NUCLEOTIDE SEQUENCE [LARGE SCALE GENOMIC DNA]</scope>
    <source>
        <strain evidence="6 7">JCM 3272</strain>
    </source>
</reference>
<dbReference type="SUPFAM" id="SSF52540">
    <property type="entry name" value="P-loop containing nucleoside triphosphate hydrolases"/>
    <property type="match status" value="1"/>
</dbReference>
<name>A0ABN3GRB6_9ACTN</name>
<evidence type="ECO:0000313" key="6">
    <source>
        <dbReference type="EMBL" id="GAA2358889.1"/>
    </source>
</evidence>
<feature type="region of interest" description="Disordered" evidence="4">
    <location>
        <begin position="963"/>
        <end position="998"/>
    </location>
</feature>
<comment type="caution">
    <text evidence="6">The sequence shown here is derived from an EMBL/GenBank/DDBJ whole genome shotgun (WGS) entry which is preliminary data.</text>
</comment>
<dbReference type="InterPro" id="IPR001867">
    <property type="entry name" value="OmpR/PhoB-type_DNA-bd"/>
</dbReference>
<evidence type="ECO:0000256" key="4">
    <source>
        <dbReference type="SAM" id="MobiDB-lite"/>
    </source>
</evidence>
<dbReference type="Pfam" id="PF03704">
    <property type="entry name" value="BTAD"/>
    <property type="match status" value="1"/>
</dbReference>
<feature type="domain" description="OmpR/PhoB-type" evidence="5">
    <location>
        <begin position="1"/>
        <end position="109"/>
    </location>
</feature>
<evidence type="ECO:0000256" key="2">
    <source>
        <dbReference type="ARBA" id="ARBA00023125"/>
    </source>
</evidence>